<sequence length="278" mass="31551">MEHVTFYNGNEMPIVGLGTFRVENSDECKASVKHAIENGYTHIDTAMIYDNEEKVGEGIAEGLVATGKQRSDLFITSKLWLADYGRENVADAYETSLNKLGLDYLDLYLMHWPGTDEALMIDTWQGMEDLYKNDRVKNIGVSNFKTEHFEALLAQVSIKPVINQVEFHPYLLQESLSRYLEVQNIHMESWSPLMNAQILEDDTVKSVASEVGKSPAQVIIRWNIKHGVVVIPKSVTPSRIEENLNVFDFQLTSAQIEKLDKLNEDRRIGPDPSEYSGH</sequence>
<reference evidence="8" key="1">
    <citation type="journal article" date="2023" name="Int. J. Mol. Sci.">
        <title>Antibiotic Resistance/Susceptibility Profiles of Staphylococcus equorum Strains from Cheese, and Genome Analysis for Antibiotic Resistance Genes.</title>
        <authorList>
            <person name="Vazquez L."/>
            <person name="Srednik M.E."/>
            <person name="Rodriguez J."/>
            <person name="Florez A.B."/>
            <person name="Mayo B."/>
        </authorList>
    </citation>
    <scope>NUCLEOTIDE SEQUENCE</scope>
    <source>
        <strain evidence="8">5A3I</strain>
    </source>
</reference>
<keyword evidence="3" id="KW-0560">Oxidoreductase</keyword>
<evidence type="ECO:0000256" key="4">
    <source>
        <dbReference type="PIRSR" id="PIRSR000097-1"/>
    </source>
</evidence>
<name>A0AAW7AJ16_9STAP</name>
<reference evidence="8" key="2">
    <citation type="submission" date="2023-03" db="EMBL/GenBank/DDBJ databases">
        <authorList>
            <person name="Vazquez L."/>
            <person name="Rodriguez J."/>
            <person name="Mayo B."/>
            <person name="Florez A.B."/>
        </authorList>
    </citation>
    <scope>NUCLEOTIDE SEQUENCE</scope>
    <source>
        <strain evidence="8">5A3I</strain>
    </source>
</reference>
<accession>A0AAW7AJ16</accession>
<keyword evidence="2" id="KW-0521">NADP</keyword>
<dbReference type="PIRSF" id="PIRSF000097">
    <property type="entry name" value="AKR"/>
    <property type="match status" value="1"/>
</dbReference>
<feature type="active site" description="Proton donor" evidence="4">
    <location>
        <position position="49"/>
    </location>
</feature>
<dbReference type="GO" id="GO:0016616">
    <property type="term" value="F:oxidoreductase activity, acting on the CH-OH group of donors, NAD or NADP as acceptor"/>
    <property type="evidence" value="ECO:0007669"/>
    <property type="project" value="UniProtKB-ARBA"/>
</dbReference>
<dbReference type="Proteomes" id="UP001174037">
    <property type="component" value="Unassembled WGS sequence"/>
</dbReference>
<dbReference type="SUPFAM" id="SSF51430">
    <property type="entry name" value="NAD(P)-linked oxidoreductase"/>
    <property type="match status" value="1"/>
</dbReference>
<dbReference type="InterPro" id="IPR036812">
    <property type="entry name" value="NAD(P)_OxRdtase_dom_sf"/>
</dbReference>
<dbReference type="AlphaFoldDB" id="A0AAW7AJ16"/>
<evidence type="ECO:0000256" key="3">
    <source>
        <dbReference type="ARBA" id="ARBA00023002"/>
    </source>
</evidence>
<comment type="caution">
    <text evidence="8">The sequence shown here is derived from an EMBL/GenBank/DDBJ whole genome shotgun (WGS) entry which is preliminary data.</text>
</comment>
<dbReference type="Pfam" id="PF00248">
    <property type="entry name" value="Aldo_ket_red"/>
    <property type="match status" value="1"/>
</dbReference>
<dbReference type="FunFam" id="3.20.20.100:FF:000015">
    <property type="entry name" value="Oxidoreductase, aldo/keto reductase family"/>
    <property type="match status" value="1"/>
</dbReference>
<dbReference type="PANTHER" id="PTHR43827:SF3">
    <property type="entry name" value="NADP-DEPENDENT OXIDOREDUCTASE DOMAIN-CONTAINING PROTEIN"/>
    <property type="match status" value="1"/>
</dbReference>
<feature type="site" description="Lowers pKa of active site Tyr" evidence="6">
    <location>
        <position position="78"/>
    </location>
</feature>
<proteinExistence type="inferred from homology"/>
<evidence type="ECO:0000313" key="9">
    <source>
        <dbReference type="Proteomes" id="UP001174037"/>
    </source>
</evidence>
<dbReference type="InterPro" id="IPR018170">
    <property type="entry name" value="Aldo/ket_reductase_CS"/>
</dbReference>
<evidence type="ECO:0000256" key="2">
    <source>
        <dbReference type="ARBA" id="ARBA00022857"/>
    </source>
</evidence>
<dbReference type="InterPro" id="IPR020471">
    <property type="entry name" value="AKR"/>
</dbReference>
<comment type="similarity">
    <text evidence="1">Belongs to the aldo/keto reductase family.</text>
</comment>
<evidence type="ECO:0000256" key="5">
    <source>
        <dbReference type="PIRSR" id="PIRSR000097-2"/>
    </source>
</evidence>
<feature type="domain" description="NADP-dependent oxidoreductase" evidence="7">
    <location>
        <begin position="16"/>
        <end position="264"/>
    </location>
</feature>
<dbReference type="EMBL" id="JARGCK010000003">
    <property type="protein sequence ID" value="MDK9865640.1"/>
    <property type="molecule type" value="Genomic_DNA"/>
</dbReference>
<evidence type="ECO:0000313" key="8">
    <source>
        <dbReference type="EMBL" id="MDK9865640.1"/>
    </source>
</evidence>
<feature type="binding site" evidence="5">
    <location>
        <position position="111"/>
    </location>
    <ligand>
        <name>substrate</name>
    </ligand>
</feature>
<dbReference type="Gene3D" id="3.20.20.100">
    <property type="entry name" value="NADP-dependent oxidoreductase domain"/>
    <property type="match status" value="1"/>
</dbReference>
<protein>
    <submittedName>
        <fullName evidence="8">Aldo/keto reductase</fullName>
    </submittedName>
</protein>
<dbReference type="InterPro" id="IPR023210">
    <property type="entry name" value="NADP_OxRdtase_dom"/>
</dbReference>
<evidence type="ECO:0000256" key="1">
    <source>
        <dbReference type="ARBA" id="ARBA00007905"/>
    </source>
</evidence>
<dbReference type="PROSITE" id="PS00062">
    <property type="entry name" value="ALDOKETO_REDUCTASE_2"/>
    <property type="match status" value="1"/>
</dbReference>
<evidence type="ECO:0000256" key="6">
    <source>
        <dbReference type="PIRSR" id="PIRSR000097-3"/>
    </source>
</evidence>
<dbReference type="PROSITE" id="PS00063">
    <property type="entry name" value="ALDOKETO_REDUCTASE_3"/>
    <property type="match status" value="1"/>
</dbReference>
<gene>
    <name evidence="8" type="ORF">P1A27_06590</name>
</gene>
<dbReference type="PRINTS" id="PR00069">
    <property type="entry name" value="ALDKETRDTASE"/>
</dbReference>
<dbReference type="PANTHER" id="PTHR43827">
    <property type="entry name" value="2,5-DIKETO-D-GLUCONIC ACID REDUCTASE"/>
    <property type="match status" value="1"/>
</dbReference>
<dbReference type="RefSeq" id="WP_285323432.1">
    <property type="nucleotide sequence ID" value="NZ_JARGCK010000003.1"/>
</dbReference>
<evidence type="ECO:0000259" key="7">
    <source>
        <dbReference type="Pfam" id="PF00248"/>
    </source>
</evidence>
<organism evidence="8 9">
    <name type="scientific">Staphylococcus equorum</name>
    <dbReference type="NCBI Taxonomy" id="246432"/>
    <lineage>
        <taxon>Bacteria</taxon>
        <taxon>Bacillati</taxon>
        <taxon>Bacillota</taxon>
        <taxon>Bacilli</taxon>
        <taxon>Bacillales</taxon>
        <taxon>Staphylococcaceae</taxon>
        <taxon>Staphylococcus</taxon>
    </lineage>
</organism>